<reference evidence="2 3" key="1">
    <citation type="journal article" date="2023" name="Nucleic Acids Res.">
        <title>The hologenome of Daphnia magna reveals possible DNA methylation and microbiome-mediated evolution of the host genome.</title>
        <authorList>
            <person name="Chaturvedi A."/>
            <person name="Li X."/>
            <person name="Dhandapani V."/>
            <person name="Marshall H."/>
            <person name="Kissane S."/>
            <person name="Cuenca-Cambronero M."/>
            <person name="Asole G."/>
            <person name="Calvet F."/>
            <person name="Ruiz-Romero M."/>
            <person name="Marangio P."/>
            <person name="Guigo R."/>
            <person name="Rago D."/>
            <person name="Mirbahai L."/>
            <person name="Eastwood N."/>
            <person name="Colbourne J.K."/>
            <person name="Zhou J."/>
            <person name="Mallon E."/>
            <person name="Orsini L."/>
        </authorList>
    </citation>
    <scope>NUCLEOTIDE SEQUENCE [LARGE SCALE GENOMIC DNA]</scope>
    <source>
        <strain evidence="2">LRV0_1</strain>
    </source>
</reference>
<accession>A0ABR0AV07</accession>
<feature type="region of interest" description="Disordered" evidence="1">
    <location>
        <begin position="62"/>
        <end position="91"/>
    </location>
</feature>
<protein>
    <submittedName>
        <fullName evidence="2">Uncharacterized protein</fullName>
    </submittedName>
</protein>
<evidence type="ECO:0000313" key="2">
    <source>
        <dbReference type="EMBL" id="KAK4028889.1"/>
    </source>
</evidence>
<evidence type="ECO:0000313" key="3">
    <source>
        <dbReference type="Proteomes" id="UP001234178"/>
    </source>
</evidence>
<sequence length="174" mass="18486">MAGLDGVIHSYTRYCNLSGPLAIWFGFAKRWDVKAAHSCRPHISWLFDGQKEALKNSSRNNLEPLSHQQSKASPASANLKRGSTSADIDGGLTSSSSAVGTHSARFVTSNGTLITAQRGSTASLPCEVVSLGDGVVSLDNDDSFSTAFLETCLRSGTLLPDCCHLCTVDYMNIG</sequence>
<dbReference type="EMBL" id="JAOYFB010000039">
    <property type="protein sequence ID" value="KAK4028889.1"/>
    <property type="molecule type" value="Genomic_DNA"/>
</dbReference>
<gene>
    <name evidence="2" type="ORF">OUZ56_021908</name>
</gene>
<name>A0ABR0AV07_9CRUS</name>
<evidence type="ECO:0000256" key="1">
    <source>
        <dbReference type="SAM" id="MobiDB-lite"/>
    </source>
</evidence>
<proteinExistence type="predicted"/>
<keyword evidence="3" id="KW-1185">Reference proteome</keyword>
<comment type="caution">
    <text evidence="2">The sequence shown here is derived from an EMBL/GenBank/DDBJ whole genome shotgun (WGS) entry which is preliminary data.</text>
</comment>
<organism evidence="2 3">
    <name type="scientific">Daphnia magna</name>
    <dbReference type="NCBI Taxonomy" id="35525"/>
    <lineage>
        <taxon>Eukaryota</taxon>
        <taxon>Metazoa</taxon>
        <taxon>Ecdysozoa</taxon>
        <taxon>Arthropoda</taxon>
        <taxon>Crustacea</taxon>
        <taxon>Branchiopoda</taxon>
        <taxon>Diplostraca</taxon>
        <taxon>Cladocera</taxon>
        <taxon>Anomopoda</taxon>
        <taxon>Daphniidae</taxon>
        <taxon>Daphnia</taxon>
    </lineage>
</organism>
<dbReference type="Proteomes" id="UP001234178">
    <property type="component" value="Unassembled WGS sequence"/>
</dbReference>